<dbReference type="InterPro" id="IPR015378">
    <property type="entry name" value="Transposase-like_Mu_C"/>
</dbReference>
<organism evidence="3 4">
    <name type="scientific">Methylobacterium aerolatum</name>
    <dbReference type="NCBI Taxonomy" id="418708"/>
    <lineage>
        <taxon>Bacteria</taxon>
        <taxon>Pseudomonadati</taxon>
        <taxon>Pseudomonadota</taxon>
        <taxon>Alphaproteobacteria</taxon>
        <taxon>Hyphomicrobiales</taxon>
        <taxon>Methylobacteriaceae</taxon>
        <taxon>Methylobacterium</taxon>
    </lineage>
</organism>
<dbReference type="SUPFAM" id="SSF53098">
    <property type="entry name" value="Ribonuclease H-like"/>
    <property type="match status" value="1"/>
</dbReference>
<protein>
    <submittedName>
        <fullName evidence="3">Transposase</fullName>
    </submittedName>
</protein>
<gene>
    <name evidence="3" type="ORF">QO012_002620</name>
</gene>
<evidence type="ECO:0000259" key="2">
    <source>
        <dbReference type="PROSITE" id="PS50994"/>
    </source>
</evidence>
<dbReference type="Gene3D" id="3.30.420.10">
    <property type="entry name" value="Ribonuclease H-like superfamily/Ribonuclease H"/>
    <property type="match status" value="1"/>
</dbReference>
<dbReference type="Pfam" id="PF09299">
    <property type="entry name" value="Mu-transpos_C"/>
    <property type="match status" value="1"/>
</dbReference>
<evidence type="ECO:0000256" key="1">
    <source>
        <dbReference type="SAM" id="MobiDB-lite"/>
    </source>
</evidence>
<dbReference type="InterPro" id="IPR012337">
    <property type="entry name" value="RNaseH-like_sf"/>
</dbReference>
<sequence>MGDIVSLGGADDGVRLVEFERAIPGRPATSRRPAGPRILRFSEIPSGAQVFLTDSEIAFLQKEGRFRFELLNEDPDRPRRERPTNLGLTEEESRYADCHLDYVVACYGMPGGYKKSRPKLRPIIKEVAERRGEKPPSPSTVMRQVEKWLVGGDVLGKAALIRKRRYANTQQPWAPKLLAAMRSCTYRALLLPKGSASDVLALLRIWADENYPDGNVALPSLRTMERELAKVDKYIKDYLRKGGGKAGRANAAYYERPLPALPMEEVEVDHTTFDVQLIDDQSDIVFGRPDVITIRCRRTGMVLGLGIGWEMPSFASFIEAVRHAMYEKDLSAFPSVKTGWPCRGRWRRMFVDNAMHFLGVSIAHAANELRFEVVELRPGEPWMKGAQERLFGILNSRVAHAVPGTTLSNTAERREHEEALEPPALTLREFEAFLVTYICDEHHWAPHTGLGPLRTLPDVPIRLWRQEIGKVKIRDLPHPDTFASLAGDVDHRTVQHYGIDWDYIRYQSDELIPILTHPKHKPGKGKHKGTLYRVTRDPKDLSRIWVFDPYRKLSIEVPAVRQDYAAGLTQHQHAVIIAHHLRTVRQFVDIDGLLRTRGQMLVEIERLRKRRNVQGIERKLARFLGQQKAKRIRSRVTPANDSATASAEPLDIEDPSFVKAPEVRSPQASNLNRRMRENPERVRQVEAEPGRPPKKIARMPKKDAAQAAVKAPPSTSSSDLDAIRNTNSDWDDV</sequence>
<feature type="compositionally biased region" description="Basic and acidic residues" evidence="1">
    <location>
        <begin position="674"/>
        <end position="691"/>
    </location>
</feature>
<proteinExistence type="predicted"/>
<reference evidence="3 4" key="1">
    <citation type="submission" date="2023-07" db="EMBL/GenBank/DDBJ databases">
        <title>Genomic Encyclopedia of Type Strains, Phase IV (KMG-IV): sequencing the most valuable type-strain genomes for metagenomic binning, comparative biology and taxonomic classification.</title>
        <authorList>
            <person name="Goeker M."/>
        </authorList>
    </citation>
    <scope>NUCLEOTIDE SEQUENCE [LARGE SCALE GENOMIC DNA]</scope>
    <source>
        <strain evidence="3 4">DSM 19013</strain>
    </source>
</reference>
<feature type="compositionally biased region" description="Polar residues" evidence="1">
    <location>
        <begin position="713"/>
        <end position="733"/>
    </location>
</feature>
<keyword evidence="4" id="KW-1185">Reference proteome</keyword>
<dbReference type="InterPro" id="IPR001584">
    <property type="entry name" value="Integrase_cat-core"/>
</dbReference>
<name>A0ABU0I0J9_9HYPH</name>
<accession>A0ABU0I0J9</accession>
<dbReference type="EMBL" id="JAUSVP010000007">
    <property type="protein sequence ID" value="MDQ0448112.1"/>
    <property type="molecule type" value="Genomic_DNA"/>
</dbReference>
<evidence type="ECO:0000313" key="3">
    <source>
        <dbReference type="EMBL" id="MDQ0448112.1"/>
    </source>
</evidence>
<dbReference type="InterPro" id="IPR036397">
    <property type="entry name" value="RNaseH_sf"/>
</dbReference>
<feature type="domain" description="Integrase catalytic" evidence="2">
    <location>
        <begin position="258"/>
        <end position="460"/>
    </location>
</feature>
<comment type="caution">
    <text evidence="3">The sequence shown here is derived from an EMBL/GenBank/DDBJ whole genome shotgun (WGS) entry which is preliminary data.</text>
</comment>
<dbReference type="PROSITE" id="PS50994">
    <property type="entry name" value="INTEGRASE"/>
    <property type="match status" value="1"/>
</dbReference>
<dbReference type="RefSeq" id="WP_238201828.1">
    <property type="nucleotide sequence ID" value="NZ_BPQE01000005.1"/>
</dbReference>
<evidence type="ECO:0000313" key="4">
    <source>
        <dbReference type="Proteomes" id="UP001231124"/>
    </source>
</evidence>
<feature type="region of interest" description="Disordered" evidence="1">
    <location>
        <begin position="627"/>
        <end position="733"/>
    </location>
</feature>
<dbReference type="Proteomes" id="UP001231124">
    <property type="component" value="Unassembled WGS sequence"/>
</dbReference>